<gene>
    <name evidence="3" type="ORF">CTEN210_05883</name>
</gene>
<name>A0AAD3CNT7_9STRA</name>
<dbReference type="GO" id="GO:0004518">
    <property type="term" value="F:nuclease activity"/>
    <property type="evidence" value="ECO:0007669"/>
    <property type="project" value="InterPro"/>
</dbReference>
<dbReference type="AlphaFoldDB" id="A0AAD3CNT7"/>
<dbReference type="GO" id="GO:0006281">
    <property type="term" value="P:DNA repair"/>
    <property type="evidence" value="ECO:0007669"/>
    <property type="project" value="UniProtKB-ARBA"/>
</dbReference>
<evidence type="ECO:0000256" key="1">
    <source>
        <dbReference type="SAM" id="MobiDB-lite"/>
    </source>
</evidence>
<dbReference type="Proteomes" id="UP001054902">
    <property type="component" value="Unassembled WGS sequence"/>
</dbReference>
<organism evidence="3 4">
    <name type="scientific">Chaetoceros tenuissimus</name>
    <dbReference type="NCBI Taxonomy" id="426638"/>
    <lineage>
        <taxon>Eukaryota</taxon>
        <taxon>Sar</taxon>
        <taxon>Stramenopiles</taxon>
        <taxon>Ochrophyta</taxon>
        <taxon>Bacillariophyta</taxon>
        <taxon>Coscinodiscophyceae</taxon>
        <taxon>Chaetocerotophycidae</taxon>
        <taxon>Chaetocerotales</taxon>
        <taxon>Chaetocerotaceae</taxon>
        <taxon>Chaetoceros</taxon>
    </lineage>
</organism>
<dbReference type="SUPFAM" id="SSF52980">
    <property type="entry name" value="Restriction endonuclease-like"/>
    <property type="match status" value="1"/>
</dbReference>
<feature type="domain" description="ERCC4" evidence="2">
    <location>
        <begin position="360"/>
        <end position="469"/>
    </location>
</feature>
<dbReference type="Gene3D" id="3.40.50.10130">
    <property type="match status" value="1"/>
</dbReference>
<feature type="region of interest" description="Disordered" evidence="1">
    <location>
        <begin position="194"/>
        <end position="242"/>
    </location>
</feature>
<dbReference type="EMBL" id="BLLK01000038">
    <property type="protein sequence ID" value="GFH49407.1"/>
    <property type="molecule type" value="Genomic_DNA"/>
</dbReference>
<comment type="caution">
    <text evidence="3">The sequence shown here is derived from an EMBL/GenBank/DDBJ whole genome shotgun (WGS) entry which is preliminary data.</text>
</comment>
<reference evidence="3 4" key="1">
    <citation type="journal article" date="2021" name="Sci. Rep.">
        <title>The genome of the diatom Chaetoceros tenuissimus carries an ancient integrated fragment of an extant virus.</title>
        <authorList>
            <person name="Hongo Y."/>
            <person name="Kimura K."/>
            <person name="Takaki Y."/>
            <person name="Yoshida Y."/>
            <person name="Baba S."/>
            <person name="Kobayashi G."/>
            <person name="Nagasaki K."/>
            <person name="Hano T."/>
            <person name="Tomaru Y."/>
        </authorList>
    </citation>
    <scope>NUCLEOTIDE SEQUENCE [LARGE SCALE GENOMIC DNA]</scope>
    <source>
        <strain evidence="3 4">NIES-3715</strain>
    </source>
</reference>
<evidence type="ECO:0000313" key="4">
    <source>
        <dbReference type="Proteomes" id="UP001054902"/>
    </source>
</evidence>
<accession>A0AAD3CNT7</accession>
<dbReference type="InterPro" id="IPR011335">
    <property type="entry name" value="Restrct_endonuc-II-like"/>
</dbReference>
<evidence type="ECO:0000259" key="2">
    <source>
        <dbReference type="SMART" id="SM00891"/>
    </source>
</evidence>
<dbReference type="InterPro" id="IPR006166">
    <property type="entry name" value="ERCC4_domain"/>
</dbReference>
<dbReference type="Pfam" id="PF02732">
    <property type="entry name" value="ERCC4"/>
    <property type="match status" value="1"/>
</dbReference>
<evidence type="ECO:0000313" key="3">
    <source>
        <dbReference type="EMBL" id="GFH49407.1"/>
    </source>
</evidence>
<keyword evidence="4" id="KW-1185">Reference proteome</keyword>
<dbReference type="SMART" id="SM00891">
    <property type="entry name" value="ERCC4"/>
    <property type="match status" value="1"/>
</dbReference>
<protein>
    <recommendedName>
        <fullName evidence="2">ERCC4 domain-containing protein</fullName>
    </recommendedName>
</protein>
<sequence>MDNFHAGRMYGAWKANETLARHGLLTVHKAGVSYTNRGFRSNGKNTYMITSDGKRAIQQMLRKWPDIRANTPVSVAAATSPNLNMNPFASTAGLNSSFSLGSGISLGRSTFSRTPTKKSVKSTDDEKELRDWVVMAAKGDTKTFKVGKDRRLFLHRLCDVLERDHPGLRLDHSSSNEGQRRHLHITVAEKGSSARSIHPLFPSDSPVASARKRTTPSISGSGYKVDAKNSRKKPRSANEAARRAALARFEKYNSSASINSSPVIELEVEDRKMPARQTSTSKDAVYDNQSGEYCATNKAASKNSHVGVETVAKSGGVIELLDDDDSDDVSSNGTVNLLELSGESDEAITIVDPRETRELTIFIDDRERSRNHKPREMRIELTKEIKSGNAKLVLPKNVSLGEIREKKLTFGDFAFESKRGNEVKQLSICIERKRIADLIQRSAYGDHWKQLGRMQDNFQHAVMLIEGDCRVANRFDPYGIQNRERKISHHTIENDEDIVIFLCRAILFSRKIKFIQTKDERGTYRSISAVGLMANACRNIQRAEAFQILSKNSQQSQLSDILTAGGIDWRISKEIAFQFGSLKNLKEHYESCDATITKELLLEPMLRNSLDHHLGRVDMWSKAIHSVVTSVDERKAVVKRQFDSMKYLVEESICDQATILYNLYKGRSVDGALNAALDSTEEVYSSEKRTVHIECSKEYESCFEKPTEFSFYKLFQAQENRLALPYVQFQSIFDNLRSDAIRIHVVDGLEIVDDLCKMITSPSVDFVDVAKRIACKYNGLCKIEQACNQDDHRVLLVRGLEPALNRFAKLSTYRLETPILVDMMIASLMFDHDIVVLHAFRKNISETSMIMRQIALACFNYQLLPKTSHMEAANH</sequence>
<proteinExistence type="predicted"/>
<dbReference type="GO" id="GO:0003677">
    <property type="term" value="F:DNA binding"/>
    <property type="evidence" value="ECO:0007669"/>
    <property type="project" value="InterPro"/>
</dbReference>